<evidence type="ECO:0000313" key="3">
    <source>
        <dbReference type="Proteomes" id="UP000007755"/>
    </source>
</evidence>
<dbReference type="InParanoid" id="F4WDA0"/>
<accession>F4WDA0</accession>
<dbReference type="EMBL" id="GL888086">
    <property type="protein sequence ID" value="EGI67827.1"/>
    <property type="molecule type" value="Genomic_DNA"/>
</dbReference>
<evidence type="ECO:0000313" key="2">
    <source>
        <dbReference type="EMBL" id="EGI67827.1"/>
    </source>
</evidence>
<proteinExistence type="predicted"/>
<evidence type="ECO:0000256" key="1">
    <source>
        <dbReference type="SAM" id="MobiDB-lite"/>
    </source>
</evidence>
<gene>
    <name evidence="2" type="ORF">G5I_03553</name>
</gene>
<reference evidence="2" key="1">
    <citation type="submission" date="2011-02" db="EMBL/GenBank/DDBJ databases">
        <title>The genome of the leaf-cutting ant Acromyrmex echinatior suggests key adaptations to social evolution and fungus farming.</title>
        <authorList>
            <person name="Nygaard S."/>
            <person name="Zhang G."/>
        </authorList>
    </citation>
    <scope>NUCLEOTIDE SEQUENCE</scope>
</reference>
<organism evidence="3">
    <name type="scientific">Acromyrmex echinatior</name>
    <name type="common">Panamanian leafcutter ant</name>
    <name type="synonym">Acromyrmex octospinosus echinatior</name>
    <dbReference type="NCBI Taxonomy" id="103372"/>
    <lineage>
        <taxon>Eukaryota</taxon>
        <taxon>Metazoa</taxon>
        <taxon>Ecdysozoa</taxon>
        <taxon>Arthropoda</taxon>
        <taxon>Hexapoda</taxon>
        <taxon>Insecta</taxon>
        <taxon>Pterygota</taxon>
        <taxon>Neoptera</taxon>
        <taxon>Endopterygota</taxon>
        <taxon>Hymenoptera</taxon>
        <taxon>Apocrita</taxon>
        <taxon>Aculeata</taxon>
        <taxon>Formicoidea</taxon>
        <taxon>Formicidae</taxon>
        <taxon>Myrmicinae</taxon>
        <taxon>Acromyrmex</taxon>
    </lineage>
</organism>
<keyword evidence="3" id="KW-1185">Reference proteome</keyword>
<feature type="region of interest" description="Disordered" evidence="1">
    <location>
        <begin position="1"/>
        <end position="21"/>
    </location>
</feature>
<dbReference type="AlphaFoldDB" id="F4WDA0"/>
<protein>
    <submittedName>
        <fullName evidence="2">Uncharacterized protein</fullName>
    </submittedName>
</protein>
<name>F4WDA0_ACREC</name>
<dbReference type="Proteomes" id="UP000007755">
    <property type="component" value="Unassembled WGS sequence"/>
</dbReference>
<sequence length="139" mass="15686">MAFIRFGSEEGGESDGRQRKREKEWERLLAGLDTIENGTLGDFSSRKLPPVLCGISSRVFTPDWEKTGRTLPSRPMELLNSSIHCSKGKKNQGGIVHWKRERTRWGGLTGTTTVAVTTFVDDVKFWKSDLLSLKEAHYS</sequence>